<dbReference type="RefSeq" id="WP_186502339.1">
    <property type="nucleotide sequence ID" value="NZ_JACOGK010000005.1"/>
</dbReference>
<dbReference type="Proteomes" id="UP000606870">
    <property type="component" value="Unassembled WGS sequence"/>
</dbReference>
<comment type="caution">
    <text evidence="1">The sequence shown here is derived from an EMBL/GenBank/DDBJ whole genome shotgun (WGS) entry which is preliminary data.</text>
</comment>
<sequence length="152" mass="17173">MRKTHNGFVTLFVTWLGFVVFSFSLAVAVLAERHWQEVRTFSHATRAAYLAESALEIGKERYSQKTSRFLLLRETLVLKDIDGLQAGEAMRVQFKAKNEKGILQGTLRGIGSSPVEGKDGLEQMEKTCAVPFTAVYDTTERKWNFTFGAYKV</sequence>
<evidence type="ECO:0000313" key="1">
    <source>
        <dbReference type="EMBL" id="MBC3536181.1"/>
    </source>
</evidence>
<accession>A0ABR6VJ08</accession>
<name>A0ABR6VJ08_9FIRM</name>
<protein>
    <submittedName>
        <fullName evidence="1">Uncharacterized protein</fullName>
    </submittedName>
</protein>
<dbReference type="EMBL" id="JACOGK010000005">
    <property type="protein sequence ID" value="MBC3536181.1"/>
    <property type="molecule type" value="Genomic_DNA"/>
</dbReference>
<keyword evidence="2" id="KW-1185">Reference proteome</keyword>
<gene>
    <name evidence="1" type="ORF">H8J70_02760</name>
</gene>
<evidence type="ECO:0000313" key="2">
    <source>
        <dbReference type="Proteomes" id="UP000606870"/>
    </source>
</evidence>
<reference evidence="1 2" key="1">
    <citation type="submission" date="2020-08" db="EMBL/GenBank/DDBJ databases">
        <authorList>
            <person name="Liu C."/>
            <person name="Sun Q."/>
        </authorList>
    </citation>
    <scope>NUCLEOTIDE SEQUENCE [LARGE SCALE GENOMIC DNA]</scope>
    <source>
        <strain evidence="1 2">NSJ-59</strain>
    </source>
</reference>
<proteinExistence type="predicted"/>
<organism evidence="1 2">
    <name type="scientific">Megasphaera hominis</name>
    <dbReference type="NCBI Taxonomy" id="159836"/>
    <lineage>
        <taxon>Bacteria</taxon>
        <taxon>Bacillati</taxon>
        <taxon>Bacillota</taxon>
        <taxon>Negativicutes</taxon>
        <taxon>Veillonellales</taxon>
        <taxon>Veillonellaceae</taxon>
        <taxon>Megasphaera</taxon>
    </lineage>
</organism>